<evidence type="ECO:0000259" key="3">
    <source>
        <dbReference type="Pfam" id="PF00078"/>
    </source>
</evidence>
<accession>A0AAW0N8G1</accession>
<protein>
    <recommendedName>
        <fullName evidence="2">ribonuclease H</fullName>
        <ecNumber evidence="2">3.1.26.4</ecNumber>
    </recommendedName>
</protein>
<dbReference type="AlphaFoldDB" id="A0AAW0N8G1"/>
<dbReference type="EC" id="3.1.26.4" evidence="2"/>
<dbReference type="PANTHER" id="PTHR37984">
    <property type="entry name" value="PROTEIN CBG26694"/>
    <property type="match status" value="1"/>
</dbReference>
<gene>
    <name evidence="4" type="ORF">WMY93_020667</name>
</gene>
<dbReference type="InterPro" id="IPR043128">
    <property type="entry name" value="Rev_trsase/Diguanyl_cyclase"/>
</dbReference>
<dbReference type="InterPro" id="IPR000477">
    <property type="entry name" value="RT_dom"/>
</dbReference>
<sequence>MSGRRFLVDSGAQRSIIPASSADTLGQDKDLYWTQPTAHPSAPLAPDDILVASATAGEHMSHLRQLFERLSEHGLIVNPAKCQFGLSDIEFLGHLVSPQGAVPLPSKS</sequence>
<dbReference type="GO" id="GO:0006508">
    <property type="term" value="P:proteolysis"/>
    <property type="evidence" value="ECO:0007669"/>
    <property type="project" value="InterPro"/>
</dbReference>
<comment type="caution">
    <text evidence="4">The sequence shown here is derived from an EMBL/GenBank/DDBJ whole genome shotgun (WGS) entry which is preliminary data.</text>
</comment>
<dbReference type="Pfam" id="PF00078">
    <property type="entry name" value="RVT_1"/>
    <property type="match status" value="1"/>
</dbReference>
<keyword evidence="5" id="KW-1185">Reference proteome</keyword>
<evidence type="ECO:0000313" key="4">
    <source>
        <dbReference type="EMBL" id="KAK7895342.1"/>
    </source>
</evidence>
<evidence type="ECO:0000256" key="1">
    <source>
        <dbReference type="ARBA" id="ARBA00010879"/>
    </source>
</evidence>
<evidence type="ECO:0000256" key="2">
    <source>
        <dbReference type="ARBA" id="ARBA00012180"/>
    </source>
</evidence>
<dbReference type="PANTHER" id="PTHR37984:SF5">
    <property type="entry name" value="PROTEIN NYNRIN-LIKE"/>
    <property type="match status" value="1"/>
</dbReference>
<dbReference type="InterPro" id="IPR050951">
    <property type="entry name" value="Retrovirus_Pol_polyprotein"/>
</dbReference>
<feature type="domain" description="Reverse transcriptase" evidence="3">
    <location>
        <begin position="47"/>
        <end position="94"/>
    </location>
</feature>
<dbReference type="GO" id="GO:0004190">
    <property type="term" value="F:aspartic-type endopeptidase activity"/>
    <property type="evidence" value="ECO:0007669"/>
    <property type="project" value="InterPro"/>
</dbReference>
<dbReference type="Proteomes" id="UP001460270">
    <property type="component" value="Unassembled WGS sequence"/>
</dbReference>
<dbReference type="PROSITE" id="PS00141">
    <property type="entry name" value="ASP_PROTEASE"/>
    <property type="match status" value="1"/>
</dbReference>
<dbReference type="EMBL" id="JBBPFD010000015">
    <property type="protein sequence ID" value="KAK7895342.1"/>
    <property type="molecule type" value="Genomic_DNA"/>
</dbReference>
<dbReference type="InterPro" id="IPR001969">
    <property type="entry name" value="Aspartic_peptidase_AS"/>
</dbReference>
<organism evidence="4 5">
    <name type="scientific">Mugilogobius chulae</name>
    <name type="common">yellowstripe goby</name>
    <dbReference type="NCBI Taxonomy" id="88201"/>
    <lineage>
        <taxon>Eukaryota</taxon>
        <taxon>Metazoa</taxon>
        <taxon>Chordata</taxon>
        <taxon>Craniata</taxon>
        <taxon>Vertebrata</taxon>
        <taxon>Euteleostomi</taxon>
        <taxon>Actinopterygii</taxon>
        <taxon>Neopterygii</taxon>
        <taxon>Teleostei</taxon>
        <taxon>Neoteleostei</taxon>
        <taxon>Acanthomorphata</taxon>
        <taxon>Gobiaria</taxon>
        <taxon>Gobiiformes</taxon>
        <taxon>Gobioidei</taxon>
        <taxon>Gobiidae</taxon>
        <taxon>Gobionellinae</taxon>
        <taxon>Mugilogobius</taxon>
    </lineage>
</organism>
<dbReference type="GO" id="GO:0004523">
    <property type="term" value="F:RNA-DNA hybrid ribonuclease activity"/>
    <property type="evidence" value="ECO:0007669"/>
    <property type="project" value="UniProtKB-EC"/>
</dbReference>
<reference evidence="5" key="1">
    <citation type="submission" date="2024-04" db="EMBL/GenBank/DDBJ databases">
        <title>Salinicola lusitanus LLJ914,a marine bacterium isolated from the Okinawa Trough.</title>
        <authorList>
            <person name="Li J."/>
        </authorList>
    </citation>
    <scope>NUCLEOTIDE SEQUENCE [LARGE SCALE GENOMIC DNA]</scope>
</reference>
<dbReference type="InterPro" id="IPR043502">
    <property type="entry name" value="DNA/RNA_pol_sf"/>
</dbReference>
<dbReference type="Gene3D" id="3.30.70.270">
    <property type="match status" value="1"/>
</dbReference>
<comment type="similarity">
    <text evidence="1">Belongs to the beta type-B retroviral polymerase family. HERV class-II K(HML-2) pol subfamily.</text>
</comment>
<name>A0AAW0N8G1_9GOBI</name>
<proteinExistence type="inferred from homology"/>
<dbReference type="SUPFAM" id="SSF56672">
    <property type="entry name" value="DNA/RNA polymerases"/>
    <property type="match status" value="1"/>
</dbReference>
<evidence type="ECO:0000313" key="5">
    <source>
        <dbReference type="Proteomes" id="UP001460270"/>
    </source>
</evidence>